<keyword evidence="2" id="KW-1003">Cell membrane</keyword>
<protein>
    <recommendedName>
        <fullName evidence="11">Leucine-rich repeat protein</fullName>
    </recommendedName>
</protein>
<dbReference type="EMBL" id="HBKR01009675">
    <property type="protein sequence ID" value="CAE2294001.1"/>
    <property type="molecule type" value="Transcribed_RNA"/>
</dbReference>
<keyword evidence="4" id="KW-0732">Signal</keyword>
<dbReference type="PANTHER" id="PTHR48052">
    <property type="entry name" value="UNNAMED PRODUCT"/>
    <property type="match status" value="1"/>
</dbReference>
<evidence type="ECO:0000256" key="9">
    <source>
        <dbReference type="ARBA" id="ARBA00037847"/>
    </source>
</evidence>
<proteinExistence type="predicted"/>
<evidence type="ECO:0000256" key="6">
    <source>
        <dbReference type="ARBA" id="ARBA00023136"/>
    </source>
</evidence>
<reference evidence="10" key="1">
    <citation type="submission" date="2021-01" db="EMBL/GenBank/DDBJ databases">
        <authorList>
            <person name="Corre E."/>
            <person name="Pelletier E."/>
            <person name="Niang G."/>
            <person name="Scheremetjew M."/>
            <person name="Finn R."/>
            <person name="Kale V."/>
            <person name="Holt S."/>
            <person name="Cochrane G."/>
            <person name="Meng A."/>
            <person name="Brown T."/>
            <person name="Cohen L."/>
        </authorList>
    </citation>
    <scope>NUCLEOTIDE SEQUENCE</scope>
    <source>
        <strain evidence="10">SoJaBio B1-5/56/2</strain>
    </source>
</reference>
<evidence type="ECO:0000256" key="1">
    <source>
        <dbReference type="ARBA" id="ARBA00004236"/>
    </source>
</evidence>
<accession>A0A7S4NKW1</accession>
<keyword evidence="3" id="KW-0812">Transmembrane</keyword>
<gene>
    <name evidence="10" type="ORF">NAES01612_LOCUS6439</name>
</gene>
<keyword evidence="8" id="KW-0325">Glycoprotein</keyword>
<dbReference type="SUPFAM" id="SSF52058">
    <property type="entry name" value="L domain-like"/>
    <property type="match status" value="1"/>
</dbReference>
<dbReference type="GO" id="GO:0005886">
    <property type="term" value="C:plasma membrane"/>
    <property type="evidence" value="ECO:0007669"/>
    <property type="project" value="UniProtKB-SubCell"/>
</dbReference>
<name>A0A7S4NKW1_9EUKA</name>
<keyword evidence="5" id="KW-1133">Transmembrane helix</keyword>
<dbReference type="AlphaFoldDB" id="A0A7S4NKW1"/>
<dbReference type="InterPro" id="IPR032675">
    <property type="entry name" value="LRR_dom_sf"/>
</dbReference>
<evidence type="ECO:0000256" key="8">
    <source>
        <dbReference type="ARBA" id="ARBA00023180"/>
    </source>
</evidence>
<evidence type="ECO:0000256" key="7">
    <source>
        <dbReference type="ARBA" id="ARBA00023170"/>
    </source>
</evidence>
<keyword evidence="7" id="KW-0675">Receptor</keyword>
<evidence type="ECO:0000313" key="10">
    <source>
        <dbReference type="EMBL" id="CAE2294001.1"/>
    </source>
</evidence>
<evidence type="ECO:0008006" key="11">
    <source>
        <dbReference type="Google" id="ProtNLM"/>
    </source>
</evidence>
<dbReference type="Gene3D" id="3.80.10.10">
    <property type="entry name" value="Ribonuclease Inhibitor"/>
    <property type="match status" value="1"/>
</dbReference>
<sequence length="212" mass="23968">MSFVYFTAIDPSIGKIDKSALSQQTLMELFVDGITNKERFCGLAHHPRDLSEWRELYLNDSGDVIKFDVFSYYLRGSIALEWLPLSAQIINMRSNFLSGTLDLEHLPDGLTLLYLNSNQFVGSVCLTNLPECLETLFLHDNRLEGAIDLTCLPKTLGNLDLRENRFVGETDFSRLPDALYRLNVSHTELSGEIRKSTTRCDTVIKSNVEVIG</sequence>
<keyword evidence="6" id="KW-0472">Membrane</keyword>
<evidence type="ECO:0000256" key="5">
    <source>
        <dbReference type="ARBA" id="ARBA00022989"/>
    </source>
</evidence>
<dbReference type="GO" id="GO:0012505">
    <property type="term" value="C:endomembrane system"/>
    <property type="evidence" value="ECO:0007669"/>
    <property type="project" value="UniProtKB-SubCell"/>
</dbReference>
<dbReference type="PANTHER" id="PTHR48052:SF8">
    <property type="entry name" value="LRR RECEPTOR-LIKE SERINE_THREONINE-PROTEIN KINASE FLS2"/>
    <property type="match status" value="1"/>
</dbReference>
<comment type="subcellular location">
    <subcellularLocation>
        <location evidence="1">Cell membrane</location>
    </subcellularLocation>
    <subcellularLocation>
        <location evidence="9">Endomembrane system</location>
        <topology evidence="9">Single-pass membrane protein</topology>
    </subcellularLocation>
</comment>
<organism evidence="10">
    <name type="scientific">Paramoeba aestuarina</name>
    <dbReference type="NCBI Taxonomy" id="180227"/>
    <lineage>
        <taxon>Eukaryota</taxon>
        <taxon>Amoebozoa</taxon>
        <taxon>Discosea</taxon>
        <taxon>Flabellinia</taxon>
        <taxon>Dactylopodida</taxon>
        <taxon>Paramoebidae</taxon>
        <taxon>Paramoeba</taxon>
    </lineage>
</organism>
<evidence type="ECO:0000256" key="4">
    <source>
        <dbReference type="ARBA" id="ARBA00022729"/>
    </source>
</evidence>
<evidence type="ECO:0000256" key="3">
    <source>
        <dbReference type="ARBA" id="ARBA00022692"/>
    </source>
</evidence>
<evidence type="ECO:0000256" key="2">
    <source>
        <dbReference type="ARBA" id="ARBA00022475"/>
    </source>
</evidence>